<comment type="caution">
    <text evidence="2">The sequence shown here is derived from an EMBL/GenBank/DDBJ whole genome shotgun (WGS) entry which is preliminary data.</text>
</comment>
<evidence type="ECO:0000256" key="1">
    <source>
        <dbReference type="ARBA" id="ARBA00022801"/>
    </source>
</evidence>
<name>A0A562S2P6_9BACT</name>
<dbReference type="Gene3D" id="3.10.270.10">
    <property type="entry name" value="Urate Oxidase"/>
    <property type="match status" value="1"/>
</dbReference>
<protein>
    <submittedName>
        <fullName evidence="2">GTP cyclohydrolase I/GTP cyclohydrolase-4</fullName>
    </submittedName>
</protein>
<dbReference type="AlphaFoldDB" id="A0A562S2P6"/>
<dbReference type="PANTHER" id="PTHR36445">
    <property type="entry name" value="GTP CYCLOHYDROLASE MPTA"/>
    <property type="match status" value="1"/>
</dbReference>
<dbReference type="Pfam" id="PF02649">
    <property type="entry name" value="GCHY-1"/>
    <property type="match status" value="1"/>
</dbReference>
<accession>A0A562S2P6</accession>
<organism evidence="2 3">
    <name type="scientific">Desulfobotulus alkaliphilus</name>
    <dbReference type="NCBI Taxonomy" id="622671"/>
    <lineage>
        <taxon>Bacteria</taxon>
        <taxon>Pseudomonadati</taxon>
        <taxon>Thermodesulfobacteriota</taxon>
        <taxon>Desulfobacteria</taxon>
        <taxon>Desulfobacterales</taxon>
        <taxon>Desulfobacteraceae</taxon>
        <taxon>Desulfobotulus</taxon>
    </lineage>
</organism>
<dbReference type="InterPro" id="IPR003801">
    <property type="entry name" value="GTP_cyclohydrolase_FolE2/MptA"/>
</dbReference>
<dbReference type="EMBL" id="VLLC01000004">
    <property type="protein sequence ID" value="TWI75363.1"/>
    <property type="molecule type" value="Genomic_DNA"/>
</dbReference>
<dbReference type="PANTHER" id="PTHR36445:SF1">
    <property type="entry name" value="GTP CYCLOHYDROLASE MPTA"/>
    <property type="match status" value="1"/>
</dbReference>
<dbReference type="GO" id="GO:0003934">
    <property type="term" value="F:GTP cyclohydrolase I activity"/>
    <property type="evidence" value="ECO:0007669"/>
    <property type="project" value="InterPro"/>
</dbReference>
<dbReference type="RefSeq" id="WP_144682590.1">
    <property type="nucleotide sequence ID" value="NZ_VLLC01000004.1"/>
</dbReference>
<evidence type="ECO:0000313" key="2">
    <source>
        <dbReference type="EMBL" id="TWI75363.1"/>
    </source>
</evidence>
<evidence type="ECO:0000313" key="3">
    <source>
        <dbReference type="Proteomes" id="UP000318307"/>
    </source>
</evidence>
<keyword evidence="3" id="KW-1185">Reference proteome</keyword>
<proteinExistence type="predicted"/>
<reference evidence="2 3" key="1">
    <citation type="submission" date="2019-07" db="EMBL/GenBank/DDBJ databases">
        <title>Genome sequencing of 100 strains of the haloalkaliphilic chemolithoautotrophic sulfur-oxidizing bacterium Thioalkalivibrio.</title>
        <authorList>
            <person name="Muyzer G."/>
        </authorList>
    </citation>
    <scope>NUCLEOTIDE SEQUENCE [LARGE SCALE GENOMIC DNA]</scope>
    <source>
        <strain evidence="2 3">ASO4-4</strain>
    </source>
</reference>
<sequence>MEKHSGLLYCCQRSGSDGPMISDEDHTRVLATCTDIPEEVPDFRLPIDGVGIGNKTVWIKLPSGLTPFAADIRVNLPGHIKGIHMSRIEAVISELLEKEFADIGLYAAALAEGILKTQEGDRADVRIKGKLPILQKTPASQRISLDTLEVSARALVFSSAGHRSSRVTISAGVHHITACPCTQAYNRVLFETDTELPLITHSQRSFTRLSMERHGDLPGFSDLFDCLNAGLHVTSDLLKRTDEAEVVLKAHTSPQFAEDTTRETARQAGLRFGKILPASTLISIRSDSLESIHTHDVIASIHTTLGDILSVLEENN</sequence>
<dbReference type="Proteomes" id="UP000318307">
    <property type="component" value="Unassembled WGS sequence"/>
</dbReference>
<keyword evidence="1 2" id="KW-0378">Hydrolase</keyword>
<dbReference type="OrthoDB" id="239637at2"/>
<gene>
    <name evidence="2" type="ORF">LZ24_00814</name>
</gene>